<comment type="caution">
    <text evidence="9">The sequence shown here is derived from an EMBL/GenBank/DDBJ whole genome shotgun (WGS) entry which is preliminary data.</text>
</comment>
<proteinExistence type="predicted"/>
<evidence type="ECO:0000256" key="2">
    <source>
        <dbReference type="ARBA" id="ARBA00022475"/>
    </source>
</evidence>
<feature type="signal peptide" evidence="8">
    <location>
        <begin position="1"/>
        <end position="24"/>
    </location>
</feature>
<organism evidence="9 10">
    <name type="scientific">Paenibacillus thailandensis</name>
    <dbReference type="NCBI Taxonomy" id="393250"/>
    <lineage>
        <taxon>Bacteria</taxon>
        <taxon>Bacillati</taxon>
        <taxon>Bacillota</taxon>
        <taxon>Bacilli</taxon>
        <taxon>Bacillales</taxon>
        <taxon>Paenibacillaceae</taxon>
        <taxon>Paenibacillus</taxon>
    </lineage>
</organism>
<dbReference type="Pfam" id="PF04347">
    <property type="entry name" value="FliO"/>
    <property type="match status" value="1"/>
</dbReference>
<evidence type="ECO:0000256" key="4">
    <source>
        <dbReference type="ARBA" id="ARBA00022989"/>
    </source>
</evidence>
<keyword evidence="9" id="KW-0282">Flagellum</keyword>
<evidence type="ECO:0000256" key="8">
    <source>
        <dbReference type="SAM" id="SignalP"/>
    </source>
</evidence>
<keyword evidence="10" id="KW-1185">Reference proteome</keyword>
<dbReference type="PROSITE" id="PS51257">
    <property type="entry name" value="PROKAR_LIPOPROTEIN"/>
    <property type="match status" value="1"/>
</dbReference>
<evidence type="ECO:0000313" key="9">
    <source>
        <dbReference type="EMBL" id="MFD2660937.1"/>
    </source>
</evidence>
<dbReference type="Proteomes" id="UP001597493">
    <property type="component" value="Unassembled WGS sequence"/>
</dbReference>
<feature type="transmembrane region" description="Helical" evidence="7">
    <location>
        <begin position="43"/>
        <end position="65"/>
    </location>
</feature>
<gene>
    <name evidence="9" type="ORF">ACFSW5_11825</name>
</gene>
<evidence type="ECO:0000313" key="10">
    <source>
        <dbReference type="Proteomes" id="UP001597493"/>
    </source>
</evidence>
<evidence type="ECO:0000256" key="6">
    <source>
        <dbReference type="SAM" id="MobiDB-lite"/>
    </source>
</evidence>
<keyword evidence="2" id="KW-1003">Cell membrane</keyword>
<keyword evidence="4 7" id="KW-1133">Transmembrane helix</keyword>
<name>A0ABW5QX77_9BACL</name>
<evidence type="ECO:0000256" key="5">
    <source>
        <dbReference type="ARBA" id="ARBA00023136"/>
    </source>
</evidence>
<keyword evidence="9" id="KW-0966">Cell projection</keyword>
<keyword evidence="3 7" id="KW-0812">Transmembrane</keyword>
<sequence length="207" mass="22451">MAKLKHLPKLAWLGTASFACPAAAAAAASEDLEEVPHISSGSMAGSILWVIVSLAIVIALIYIVIKWLAGRSQAWGANRSLRSLGGVALGQNKSLQVVEVAGRLYVIGVGEDVTLLDRIANEEEAKAIITALSDKREAAWSSASLANAWRKLRKHPEDPSRSSQEWVSSGTFEQLLADNMSKQSDRKQQIESILQNSKLNERSMDDE</sequence>
<protein>
    <submittedName>
        <fullName evidence="9">Flagellar biosynthetic protein FliO</fullName>
    </submittedName>
</protein>
<feature type="chain" id="PRO_5045890946" evidence="8">
    <location>
        <begin position="25"/>
        <end position="207"/>
    </location>
</feature>
<keyword evidence="8" id="KW-0732">Signal</keyword>
<dbReference type="RefSeq" id="WP_379273107.1">
    <property type="nucleotide sequence ID" value="NZ_JBHUGT010000002.1"/>
</dbReference>
<keyword evidence="9" id="KW-0969">Cilium</keyword>
<comment type="subcellular location">
    <subcellularLocation>
        <location evidence="1">Cell membrane</location>
    </subcellularLocation>
</comment>
<evidence type="ECO:0000256" key="3">
    <source>
        <dbReference type="ARBA" id="ARBA00022692"/>
    </source>
</evidence>
<reference evidence="10" key="1">
    <citation type="journal article" date="2019" name="Int. J. Syst. Evol. Microbiol.">
        <title>The Global Catalogue of Microorganisms (GCM) 10K type strain sequencing project: providing services to taxonomists for standard genome sequencing and annotation.</title>
        <authorList>
            <consortium name="The Broad Institute Genomics Platform"/>
            <consortium name="The Broad Institute Genome Sequencing Center for Infectious Disease"/>
            <person name="Wu L."/>
            <person name="Ma J."/>
        </authorList>
    </citation>
    <scope>NUCLEOTIDE SEQUENCE [LARGE SCALE GENOMIC DNA]</scope>
    <source>
        <strain evidence="10">TISTR 1827</strain>
    </source>
</reference>
<dbReference type="EMBL" id="JBHUMY010000012">
    <property type="protein sequence ID" value="MFD2660937.1"/>
    <property type="molecule type" value="Genomic_DNA"/>
</dbReference>
<evidence type="ECO:0000256" key="1">
    <source>
        <dbReference type="ARBA" id="ARBA00004236"/>
    </source>
</evidence>
<feature type="region of interest" description="Disordered" evidence="6">
    <location>
        <begin position="177"/>
        <end position="207"/>
    </location>
</feature>
<evidence type="ECO:0000256" key="7">
    <source>
        <dbReference type="SAM" id="Phobius"/>
    </source>
</evidence>
<dbReference type="InterPro" id="IPR022781">
    <property type="entry name" value="Flagellar_biosynth_FliO"/>
</dbReference>
<keyword evidence="5 7" id="KW-0472">Membrane</keyword>
<accession>A0ABW5QX77</accession>